<dbReference type="InterPro" id="IPR041657">
    <property type="entry name" value="HTH_17"/>
</dbReference>
<gene>
    <name evidence="2" type="ORF">JAZ04_09590</name>
</gene>
<name>A0A9E4MZR3_9GAMM</name>
<sequence length="77" mass="8862">MKKNILESSDRLLTESETAEIIGFSRNTLRAWRVTGRHHSSPPPRFVKCGRAVRYRYSELLEWIGQQTAALTTSELN</sequence>
<dbReference type="Pfam" id="PF12728">
    <property type="entry name" value="HTH_17"/>
    <property type="match status" value="1"/>
</dbReference>
<proteinExistence type="predicted"/>
<evidence type="ECO:0000313" key="2">
    <source>
        <dbReference type="EMBL" id="MCG7939091.1"/>
    </source>
</evidence>
<evidence type="ECO:0000259" key="1">
    <source>
        <dbReference type="Pfam" id="PF12728"/>
    </source>
</evidence>
<dbReference type="Proteomes" id="UP000886687">
    <property type="component" value="Unassembled WGS sequence"/>
</dbReference>
<organism evidence="2 3">
    <name type="scientific">Candidatus Thiodiazotropha lotti</name>
    <dbReference type="NCBI Taxonomy" id="2792787"/>
    <lineage>
        <taxon>Bacteria</taxon>
        <taxon>Pseudomonadati</taxon>
        <taxon>Pseudomonadota</taxon>
        <taxon>Gammaproteobacteria</taxon>
        <taxon>Chromatiales</taxon>
        <taxon>Sedimenticolaceae</taxon>
        <taxon>Candidatus Thiodiazotropha</taxon>
    </lineage>
</organism>
<accession>A0A9E4MZR3</accession>
<dbReference type="InterPro" id="IPR036388">
    <property type="entry name" value="WH-like_DNA-bd_sf"/>
</dbReference>
<dbReference type="EMBL" id="JAEPDI010000005">
    <property type="protein sequence ID" value="MCG7939091.1"/>
    <property type="molecule type" value="Genomic_DNA"/>
</dbReference>
<protein>
    <submittedName>
        <fullName evidence="2">Helix-turn-helix domain-containing protein</fullName>
    </submittedName>
</protein>
<dbReference type="InterPro" id="IPR009061">
    <property type="entry name" value="DNA-bd_dom_put_sf"/>
</dbReference>
<dbReference type="SUPFAM" id="SSF46955">
    <property type="entry name" value="Putative DNA-binding domain"/>
    <property type="match status" value="1"/>
</dbReference>
<dbReference type="AlphaFoldDB" id="A0A9E4MZR3"/>
<comment type="caution">
    <text evidence="2">The sequence shown here is derived from an EMBL/GenBank/DDBJ whole genome shotgun (WGS) entry which is preliminary data.</text>
</comment>
<feature type="domain" description="Helix-turn-helix" evidence="1">
    <location>
        <begin position="12"/>
        <end position="67"/>
    </location>
</feature>
<dbReference type="Gene3D" id="1.10.10.10">
    <property type="entry name" value="Winged helix-like DNA-binding domain superfamily/Winged helix DNA-binding domain"/>
    <property type="match status" value="1"/>
</dbReference>
<evidence type="ECO:0000313" key="3">
    <source>
        <dbReference type="Proteomes" id="UP000886687"/>
    </source>
</evidence>
<reference evidence="2" key="1">
    <citation type="journal article" date="2021" name="Proc. Natl. Acad. Sci. U.S.A.">
        <title>Global biogeography of chemosynthetic symbionts reveals both localized and globally distributed symbiont groups. .</title>
        <authorList>
            <person name="Osvatic J.T."/>
            <person name="Wilkins L.G.E."/>
            <person name="Leibrecht L."/>
            <person name="Leray M."/>
            <person name="Zauner S."/>
            <person name="Polzin J."/>
            <person name="Camacho Y."/>
            <person name="Gros O."/>
            <person name="van Gils J.A."/>
            <person name="Eisen J.A."/>
            <person name="Petersen J.M."/>
            <person name="Yuen B."/>
        </authorList>
    </citation>
    <scope>NUCLEOTIDE SEQUENCE</scope>
    <source>
        <strain evidence="2">MAGL173</strain>
    </source>
</reference>